<organism evidence="2 3">
    <name type="scientific">Trichinella papuae</name>
    <dbReference type="NCBI Taxonomy" id="268474"/>
    <lineage>
        <taxon>Eukaryota</taxon>
        <taxon>Metazoa</taxon>
        <taxon>Ecdysozoa</taxon>
        <taxon>Nematoda</taxon>
        <taxon>Enoplea</taxon>
        <taxon>Dorylaimia</taxon>
        <taxon>Trichinellida</taxon>
        <taxon>Trichinellidae</taxon>
        <taxon>Trichinella</taxon>
    </lineage>
</organism>
<feature type="region of interest" description="Disordered" evidence="1">
    <location>
        <begin position="206"/>
        <end position="273"/>
    </location>
</feature>
<reference evidence="2 3" key="1">
    <citation type="submission" date="2015-01" db="EMBL/GenBank/DDBJ databases">
        <title>Evolution of Trichinella species and genotypes.</title>
        <authorList>
            <person name="Korhonen P.K."/>
            <person name="Edoardo P."/>
            <person name="Giuseppe L.R."/>
            <person name="Gasser R.B."/>
        </authorList>
    </citation>
    <scope>NUCLEOTIDE SEQUENCE [LARGE SCALE GENOMIC DNA]</scope>
    <source>
        <strain evidence="2">ISS1980</strain>
    </source>
</reference>
<comment type="caution">
    <text evidence="2">The sequence shown here is derived from an EMBL/GenBank/DDBJ whole genome shotgun (WGS) entry which is preliminary data.</text>
</comment>
<evidence type="ECO:0000313" key="2">
    <source>
        <dbReference type="EMBL" id="KRZ70713.1"/>
    </source>
</evidence>
<proteinExistence type="predicted"/>
<keyword evidence="3" id="KW-1185">Reference proteome</keyword>
<protein>
    <submittedName>
        <fullName evidence="2">Uncharacterized protein</fullName>
    </submittedName>
</protein>
<dbReference type="OrthoDB" id="5936708at2759"/>
<dbReference type="STRING" id="268474.A0A0V1MG09"/>
<gene>
    <name evidence="2" type="ORF">T10_10450</name>
</gene>
<feature type="region of interest" description="Disordered" evidence="1">
    <location>
        <begin position="118"/>
        <end position="146"/>
    </location>
</feature>
<dbReference type="Proteomes" id="UP000054843">
    <property type="component" value="Unassembled WGS sequence"/>
</dbReference>
<dbReference type="EMBL" id="JYDO01000109">
    <property type="protein sequence ID" value="KRZ70713.1"/>
    <property type="molecule type" value="Genomic_DNA"/>
</dbReference>
<name>A0A0V1MG09_9BILA</name>
<accession>A0A0V1MG09</accession>
<sequence length="402" mass="41663">MVSSGRSGLPPASLPLGSCVAGRYSSPTFSAPNMVLPSGLPVSFSRAPAATPGRLVRTHVHEPFYPSISFVGAAPARLWLGLCRTAALVRGAIAGRIHQWFPPARRVAARCGTSGVYRDTRGVPGRDGHPSPPAVSGSSSPPDRQTVGGKLWSWSWLCQTADTPLLSHQSRSYGPGLSAASLALRNGRICRSRCSDCRVEFPLVAPPSPSPLAGRAGQSGGSASGPAAFCSVPPGRRRSGTPDASPLRPPAAGASKTVGVPAPMSSPLPGDHPSDGCGRLAGLPGCFFGEPIAAPFLLHYPVVPTHDTGFRPAASAGPVVTRGFGTCDSPPVVLGDSLSSPTTPEFVGAPGQLFKICILRRLDITAVYTSNISIAPVHAEFSAIRGLKHCVLIEKLTEDHQY</sequence>
<dbReference type="AlphaFoldDB" id="A0A0V1MG09"/>
<evidence type="ECO:0000256" key="1">
    <source>
        <dbReference type="SAM" id="MobiDB-lite"/>
    </source>
</evidence>
<feature type="compositionally biased region" description="Basic and acidic residues" evidence="1">
    <location>
        <begin position="118"/>
        <end position="129"/>
    </location>
</feature>
<evidence type="ECO:0000313" key="3">
    <source>
        <dbReference type="Proteomes" id="UP000054843"/>
    </source>
</evidence>